<dbReference type="OrthoDB" id="48488at2759"/>
<feature type="transmembrane region" description="Helical" evidence="10">
    <location>
        <begin position="324"/>
        <end position="351"/>
    </location>
</feature>
<dbReference type="Proteomes" id="UP001153069">
    <property type="component" value="Unassembled WGS sequence"/>
</dbReference>
<feature type="transmembrane region" description="Helical" evidence="10">
    <location>
        <begin position="401"/>
        <end position="422"/>
    </location>
</feature>
<feature type="region of interest" description="Disordered" evidence="9">
    <location>
        <begin position="483"/>
        <end position="502"/>
    </location>
</feature>
<dbReference type="EMBL" id="CAICTM010001198">
    <property type="protein sequence ID" value="CAB9521500.1"/>
    <property type="molecule type" value="Genomic_DNA"/>
</dbReference>
<keyword evidence="6 10" id="KW-0472">Membrane</keyword>
<keyword evidence="7 8" id="KW-0407">Ion channel</keyword>
<feature type="transmembrane region" description="Helical" evidence="10">
    <location>
        <begin position="371"/>
        <end position="389"/>
    </location>
</feature>
<dbReference type="GO" id="GO:0030322">
    <property type="term" value="P:stabilization of membrane potential"/>
    <property type="evidence" value="ECO:0007669"/>
    <property type="project" value="TreeGrafter"/>
</dbReference>
<feature type="compositionally biased region" description="Polar residues" evidence="9">
    <location>
        <begin position="27"/>
        <end position="43"/>
    </location>
</feature>
<proteinExistence type="inferred from homology"/>
<evidence type="ECO:0000256" key="5">
    <source>
        <dbReference type="ARBA" id="ARBA00023065"/>
    </source>
</evidence>
<keyword evidence="13" id="KW-1185">Reference proteome</keyword>
<name>A0A9N8HQW5_9STRA</name>
<comment type="caution">
    <text evidence="12">The sequence shown here is derived from an EMBL/GenBank/DDBJ whole genome shotgun (WGS) entry which is preliminary data.</text>
</comment>
<dbReference type="GO" id="GO:0022841">
    <property type="term" value="F:potassium ion leak channel activity"/>
    <property type="evidence" value="ECO:0007669"/>
    <property type="project" value="TreeGrafter"/>
</dbReference>
<sequence length="529" mass="59857">MVILFQRFGEHEDEDGHSQRSEDSAASPITSRNQKSNVSSEKISTAKAPEEAFHDDVHHETAAYRELLASTHWVHKLQCSVPRLYFIATQLIFPLLILIGMSFLFGYGLATMEKGGEIEANDKAVKDNLMKYLTHIDDRISIWLAMKYSASQCFANLTDVHENVTVLEQSFPDVNFTDELGGCGFFQGLEQFDVMEPIDFFALAGSELSLTFNWMECAHSVENTDTSSVNYTDETFERLELNQEDAHDREFLAYAINYMEQFFEAASDVEDPFGDKDALRKATQGITGSHGCKVHAAAGALFWFTIMTTIGYGNTAPTTDEGRLLVYTCGFVTIIGFLALNNSASNVWKILVDDLFLRLKLKRLVKGPLSVLFWLCTTILWMLVLALAMQKYRRNRLAEDFSLKDAFWFSYITTTTVGFGDIHISHEEFKVGDMFFIPLIVLMGFNFLGIFAEKLVDLYNEYFPSGTAGFGTILAAQRGDIPHHNHHHHHHDNSRQQRGTGDTGMERPYQYHVWNGMALNMEFEAEAAC</sequence>
<dbReference type="Pfam" id="PF07885">
    <property type="entry name" value="Ion_trans_2"/>
    <property type="match status" value="2"/>
</dbReference>
<feature type="region of interest" description="Disordered" evidence="9">
    <location>
        <begin position="10"/>
        <end position="51"/>
    </location>
</feature>
<feature type="domain" description="Potassium channel" evidence="11">
    <location>
        <begin position="381"/>
        <end position="457"/>
    </location>
</feature>
<evidence type="ECO:0000256" key="9">
    <source>
        <dbReference type="SAM" id="MobiDB-lite"/>
    </source>
</evidence>
<comment type="subcellular location">
    <subcellularLocation>
        <location evidence="1">Membrane</location>
        <topology evidence="1">Multi-pass membrane protein</topology>
    </subcellularLocation>
</comment>
<evidence type="ECO:0000256" key="2">
    <source>
        <dbReference type="ARBA" id="ARBA00022448"/>
    </source>
</evidence>
<evidence type="ECO:0000256" key="3">
    <source>
        <dbReference type="ARBA" id="ARBA00022692"/>
    </source>
</evidence>
<dbReference type="SUPFAM" id="SSF81324">
    <property type="entry name" value="Voltage-gated potassium channels"/>
    <property type="match status" value="2"/>
</dbReference>
<keyword evidence="2 8" id="KW-0813">Transport</keyword>
<evidence type="ECO:0000256" key="7">
    <source>
        <dbReference type="ARBA" id="ARBA00023303"/>
    </source>
</evidence>
<feature type="transmembrane region" description="Helical" evidence="10">
    <location>
        <begin position="84"/>
        <end position="109"/>
    </location>
</feature>
<dbReference type="PRINTS" id="PR01333">
    <property type="entry name" value="2POREKCHANEL"/>
</dbReference>
<evidence type="ECO:0000256" key="8">
    <source>
        <dbReference type="RuleBase" id="RU003857"/>
    </source>
</evidence>
<protein>
    <recommendedName>
        <fullName evidence="11">Potassium channel domain-containing protein</fullName>
    </recommendedName>
</protein>
<feature type="transmembrane region" description="Helical" evidence="10">
    <location>
        <begin position="434"/>
        <end position="452"/>
    </location>
</feature>
<feature type="transmembrane region" description="Helical" evidence="10">
    <location>
        <begin position="294"/>
        <end position="312"/>
    </location>
</feature>
<organism evidence="12 13">
    <name type="scientific">Seminavis robusta</name>
    <dbReference type="NCBI Taxonomy" id="568900"/>
    <lineage>
        <taxon>Eukaryota</taxon>
        <taxon>Sar</taxon>
        <taxon>Stramenopiles</taxon>
        <taxon>Ochrophyta</taxon>
        <taxon>Bacillariophyta</taxon>
        <taxon>Bacillariophyceae</taxon>
        <taxon>Bacillariophycidae</taxon>
        <taxon>Naviculales</taxon>
        <taxon>Naviculaceae</taxon>
        <taxon>Seminavis</taxon>
    </lineage>
</organism>
<dbReference type="PANTHER" id="PTHR11003:SF334">
    <property type="entry name" value="FI03418P"/>
    <property type="match status" value="1"/>
</dbReference>
<dbReference type="PANTHER" id="PTHR11003">
    <property type="entry name" value="POTASSIUM CHANNEL, SUBFAMILY K"/>
    <property type="match status" value="1"/>
</dbReference>
<evidence type="ECO:0000313" key="12">
    <source>
        <dbReference type="EMBL" id="CAB9521500.1"/>
    </source>
</evidence>
<feature type="compositionally biased region" description="Basic and acidic residues" evidence="9">
    <location>
        <begin position="10"/>
        <end position="23"/>
    </location>
</feature>
<reference evidence="12" key="1">
    <citation type="submission" date="2020-06" db="EMBL/GenBank/DDBJ databases">
        <authorList>
            <consortium name="Plant Systems Biology data submission"/>
        </authorList>
    </citation>
    <scope>NUCLEOTIDE SEQUENCE</scope>
    <source>
        <strain evidence="12">D6</strain>
    </source>
</reference>
<feature type="domain" description="Potassium channel" evidence="11">
    <location>
        <begin position="300"/>
        <end position="342"/>
    </location>
</feature>
<evidence type="ECO:0000259" key="11">
    <source>
        <dbReference type="Pfam" id="PF07885"/>
    </source>
</evidence>
<gene>
    <name evidence="12" type="ORF">SEMRO_1200_G251920.1</name>
</gene>
<evidence type="ECO:0000313" key="13">
    <source>
        <dbReference type="Proteomes" id="UP001153069"/>
    </source>
</evidence>
<dbReference type="GO" id="GO:0015271">
    <property type="term" value="F:outward rectifier potassium channel activity"/>
    <property type="evidence" value="ECO:0007669"/>
    <property type="project" value="TreeGrafter"/>
</dbReference>
<accession>A0A9N8HQW5</accession>
<dbReference type="GO" id="GO:0005886">
    <property type="term" value="C:plasma membrane"/>
    <property type="evidence" value="ECO:0007669"/>
    <property type="project" value="TreeGrafter"/>
</dbReference>
<dbReference type="InterPro" id="IPR003280">
    <property type="entry name" value="2pore_dom_K_chnl"/>
</dbReference>
<keyword evidence="4 10" id="KW-1133">Transmembrane helix</keyword>
<evidence type="ECO:0000256" key="6">
    <source>
        <dbReference type="ARBA" id="ARBA00023136"/>
    </source>
</evidence>
<evidence type="ECO:0000256" key="4">
    <source>
        <dbReference type="ARBA" id="ARBA00022989"/>
    </source>
</evidence>
<evidence type="ECO:0000256" key="10">
    <source>
        <dbReference type="SAM" id="Phobius"/>
    </source>
</evidence>
<comment type="similarity">
    <text evidence="8">Belongs to the two pore domain potassium channel (TC 1.A.1.8) family.</text>
</comment>
<dbReference type="InterPro" id="IPR013099">
    <property type="entry name" value="K_chnl_dom"/>
</dbReference>
<dbReference type="AlphaFoldDB" id="A0A9N8HQW5"/>
<keyword evidence="3 8" id="KW-0812">Transmembrane</keyword>
<keyword evidence="5 8" id="KW-0406">Ion transport</keyword>
<dbReference type="Gene3D" id="1.10.287.70">
    <property type="match status" value="1"/>
</dbReference>
<evidence type="ECO:0000256" key="1">
    <source>
        <dbReference type="ARBA" id="ARBA00004141"/>
    </source>
</evidence>